<sequence length="123" mass="14110">MRHSTRTPRLLAYRQPNSLSQSDRDALYSTPYSVYQPTFLAPNKHLLHPTNHYPPCPVDARGYHPSTRDSMQQAAAKNALFDGPASHYSVYPTPLRRTIEYISKCVNRRTTPRMIGDIRRLIA</sequence>
<dbReference type="AlphaFoldDB" id="W6Q700"/>
<protein>
    <submittedName>
        <fullName evidence="1">Genomic scaffold, ProqFM164S02</fullName>
    </submittedName>
</protein>
<keyword evidence="2" id="KW-1185">Reference proteome</keyword>
<name>W6Q700_PENRF</name>
<gene>
    <name evidence="1" type="ORF">PROQFM164_S02g002286</name>
</gene>
<organism evidence="1 2">
    <name type="scientific">Penicillium roqueforti (strain FM164)</name>
    <dbReference type="NCBI Taxonomy" id="1365484"/>
    <lineage>
        <taxon>Eukaryota</taxon>
        <taxon>Fungi</taxon>
        <taxon>Dikarya</taxon>
        <taxon>Ascomycota</taxon>
        <taxon>Pezizomycotina</taxon>
        <taxon>Eurotiomycetes</taxon>
        <taxon>Eurotiomycetidae</taxon>
        <taxon>Eurotiales</taxon>
        <taxon>Aspergillaceae</taxon>
        <taxon>Penicillium</taxon>
    </lineage>
</organism>
<evidence type="ECO:0000313" key="2">
    <source>
        <dbReference type="Proteomes" id="UP000030686"/>
    </source>
</evidence>
<proteinExistence type="predicted"/>
<dbReference type="EMBL" id="HG792016">
    <property type="protein sequence ID" value="CDM32135.1"/>
    <property type="molecule type" value="Genomic_DNA"/>
</dbReference>
<dbReference type="Proteomes" id="UP000030686">
    <property type="component" value="Unassembled WGS sequence"/>
</dbReference>
<evidence type="ECO:0000313" key="1">
    <source>
        <dbReference type="EMBL" id="CDM32135.1"/>
    </source>
</evidence>
<reference evidence="1" key="1">
    <citation type="journal article" date="2014" name="Nat. Commun.">
        <title>Multiple recent horizontal transfers of a large genomic region in cheese making fungi.</title>
        <authorList>
            <person name="Cheeseman K."/>
            <person name="Ropars J."/>
            <person name="Renault P."/>
            <person name="Dupont J."/>
            <person name="Gouzy J."/>
            <person name="Branca A."/>
            <person name="Abraham A.L."/>
            <person name="Ceppi M."/>
            <person name="Conseiller E."/>
            <person name="Debuchy R."/>
            <person name="Malagnac F."/>
            <person name="Goarin A."/>
            <person name="Silar P."/>
            <person name="Lacoste S."/>
            <person name="Sallet E."/>
            <person name="Bensimon A."/>
            <person name="Giraud T."/>
            <person name="Brygoo Y."/>
        </authorList>
    </citation>
    <scope>NUCLEOTIDE SEQUENCE [LARGE SCALE GENOMIC DNA]</scope>
    <source>
        <strain evidence="1">FM164</strain>
    </source>
</reference>
<accession>W6Q700</accession>